<proteinExistence type="inferred from homology"/>
<keyword evidence="7" id="KW-0325">Glycoprotein</keyword>
<evidence type="ECO:0000256" key="6">
    <source>
        <dbReference type="ARBA" id="ARBA00023136"/>
    </source>
</evidence>
<dbReference type="GO" id="GO:0001671">
    <property type="term" value="F:ATPase activator activity"/>
    <property type="evidence" value="ECO:0007669"/>
    <property type="project" value="InterPro"/>
</dbReference>
<evidence type="ECO:0000259" key="11">
    <source>
        <dbReference type="Pfam" id="PF05609"/>
    </source>
</evidence>
<dbReference type="AlphaFoldDB" id="A0A7L0VAR6"/>
<feature type="compositionally biased region" description="Basic and acidic residues" evidence="10">
    <location>
        <begin position="114"/>
        <end position="128"/>
    </location>
</feature>
<comment type="similarity">
    <text evidence="2">Belongs to the TOR1AIP family.</text>
</comment>
<evidence type="ECO:0000256" key="7">
    <source>
        <dbReference type="ARBA" id="ARBA00023180"/>
    </source>
</evidence>
<feature type="region of interest" description="Disordered" evidence="10">
    <location>
        <begin position="1"/>
        <end position="77"/>
    </location>
</feature>
<evidence type="ECO:0000313" key="13">
    <source>
        <dbReference type="Proteomes" id="UP000558164"/>
    </source>
</evidence>
<dbReference type="GO" id="GO:0061024">
    <property type="term" value="P:membrane organization"/>
    <property type="evidence" value="ECO:0007669"/>
    <property type="project" value="TreeGrafter"/>
</dbReference>
<protein>
    <submittedName>
        <fullName evidence="12">TOIP2 protein</fullName>
    </submittedName>
</protein>
<dbReference type="InterPro" id="IPR008662">
    <property type="entry name" value="TOIP1/2"/>
</dbReference>
<dbReference type="InterPro" id="IPR046753">
    <property type="entry name" value="TOIP1/2_C"/>
</dbReference>
<keyword evidence="3" id="KW-0597">Phosphoprotein</keyword>
<evidence type="ECO:0000256" key="10">
    <source>
        <dbReference type="SAM" id="MobiDB-lite"/>
    </source>
</evidence>
<dbReference type="PANTHER" id="PTHR18843">
    <property type="entry name" value="TORSIN-1A-INTERACTING PROTEIN"/>
    <property type="match status" value="1"/>
</dbReference>
<keyword evidence="8" id="KW-0539">Nucleus</keyword>
<evidence type="ECO:0000313" key="12">
    <source>
        <dbReference type="EMBL" id="NXL76115.1"/>
    </source>
</evidence>
<evidence type="ECO:0000256" key="9">
    <source>
        <dbReference type="ARBA" id="ARBA00037847"/>
    </source>
</evidence>
<organism evidence="12 13">
    <name type="scientific">Leptocoma aspasia</name>
    <dbReference type="NCBI Taxonomy" id="2585812"/>
    <lineage>
        <taxon>Eukaryota</taxon>
        <taxon>Metazoa</taxon>
        <taxon>Chordata</taxon>
        <taxon>Craniata</taxon>
        <taxon>Vertebrata</taxon>
        <taxon>Euteleostomi</taxon>
        <taxon>Archelosauria</taxon>
        <taxon>Archosauria</taxon>
        <taxon>Dinosauria</taxon>
        <taxon>Saurischia</taxon>
        <taxon>Theropoda</taxon>
        <taxon>Coelurosauria</taxon>
        <taxon>Aves</taxon>
        <taxon>Neognathae</taxon>
        <taxon>Neoaves</taxon>
        <taxon>Telluraves</taxon>
        <taxon>Australaves</taxon>
        <taxon>Passeriformes</taxon>
        <taxon>Passeroidea</taxon>
        <taxon>Nectariniidae</taxon>
        <taxon>Leptocoma</taxon>
    </lineage>
</organism>
<keyword evidence="6" id="KW-0472">Membrane</keyword>
<evidence type="ECO:0000256" key="5">
    <source>
        <dbReference type="ARBA" id="ARBA00022989"/>
    </source>
</evidence>
<feature type="compositionally biased region" description="Polar residues" evidence="10">
    <location>
        <begin position="221"/>
        <end position="235"/>
    </location>
</feature>
<evidence type="ECO:0000256" key="1">
    <source>
        <dbReference type="ARBA" id="ARBA00004259"/>
    </source>
</evidence>
<dbReference type="Proteomes" id="UP000558164">
    <property type="component" value="Unassembled WGS sequence"/>
</dbReference>
<comment type="caution">
    <text evidence="12">The sequence shown here is derived from an EMBL/GenBank/DDBJ whole genome shotgun (WGS) entry which is preliminary data.</text>
</comment>
<feature type="domain" description="Torsin-1A-interacting protein 1/2 AAA+ activator" evidence="11">
    <location>
        <begin position="270"/>
        <end position="497"/>
    </location>
</feature>
<comment type="subcellular location">
    <subcellularLocation>
        <location evidence="9">Endomembrane system</location>
        <topology evidence="9">Single-pass membrane protein</topology>
    </subcellularLocation>
    <subcellularLocation>
        <location evidence="1">Nucleus envelope</location>
    </subcellularLocation>
</comment>
<dbReference type="Pfam" id="PF05609">
    <property type="entry name" value="LAP1_C"/>
    <property type="match status" value="1"/>
</dbReference>
<keyword evidence="4" id="KW-0812">Transmembrane</keyword>
<keyword evidence="13" id="KW-1185">Reference proteome</keyword>
<keyword evidence="5" id="KW-1133">Transmembrane helix</keyword>
<feature type="non-terminal residue" evidence="12">
    <location>
        <position position="1"/>
    </location>
</feature>
<evidence type="ECO:0000256" key="8">
    <source>
        <dbReference type="ARBA" id="ARBA00023242"/>
    </source>
</evidence>
<evidence type="ECO:0000256" key="4">
    <source>
        <dbReference type="ARBA" id="ARBA00022692"/>
    </source>
</evidence>
<dbReference type="InterPro" id="IPR038599">
    <property type="entry name" value="LAP1C-like_C_sf"/>
</dbReference>
<dbReference type="GO" id="GO:0005635">
    <property type="term" value="C:nuclear envelope"/>
    <property type="evidence" value="ECO:0007669"/>
    <property type="project" value="UniProtKB-SubCell"/>
</dbReference>
<evidence type="ECO:0000256" key="3">
    <source>
        <dbReference type="ARBA" id="ARBA00022553"/>
    </source>
</evidence>
<reference evidence="12 13" key="1">
    <citation type="submission" date="2019-09" db="EMBL/GenBank/DDBJ databases">
        <title>Bird 10,000 Genomes (B10K) Project - Family phase.</title>
        <authorList>
            <person name="Zhang G."/>
        </authorList>
    </citation>
    <scope>NUCLEOTIDE SEQUENCE [LARGE SCALE GENOMIC DNA]</scope>
    <source>
        <strain evidence="12">B10K-DU-001-35</strain>
        <tissue evidence="12">Muscle</tissue>
    </source>
</reference>
<gene>
    <name evidence="12" type="primary">Tor1aip2</name>
    <name evidence="12" type="ORF">LEPASP_R11719</name>
</gene>
<feature type="region of interest" description="Disordered" evidence="10">
    <location>
        <begin position="146"/>
        <end position="235"/>
    </location>
</feature>
<dbReference type="GO" id="GO:0016020">
    <property type="term" value="C:membrane"/>
    <property type="evidence" value="ECO:0007669"/>
    <property type="project" value="TreeGrafter"/>
</dbReference>
<name>A0A7L0VAR6_9PASE</name>
<feature type="region of interest" description="Disordered" evidence="10">
    <location>
        <begin position="107"/>
        <end position="128"/>
    </location>
</feature>
<sequence length="501" mass="54700">IPTAGPAQGEVGSTAEHPVNQEPTQETPEHQEPTQEALGHQVTSRWPGTSCKPEEVSVCESAADGGEATLLGSPGPTLEEKAAQETEVLLEESDNTRKGVSERLLEKEDLDEAGLGHENVESKGDSLVHQETWEHQEITGRCESLCKTEEDASSTSKAQSSDSEMTHLDVTGVEDVPRGLSAEKSSSATPPEAPREQETQESGSQGTFLRKRPKAGDTAPNPETQSSLQNITTQNTEQEKAKKSLLWKGLFIVGLTLLGFCLFCFGSLTSSSQQPRKNPTVEAFLSQFEQLQRSFPGQSPDLWLRGRKFLRKHLNASQHTQPAIIILTAARGGERTLRCLSARLAGCYSAALHGSTVQIHGGDKARLHSDRAKLEVDSELSSAFQAGGRAAVIHRFELLPAGATLIFYKYCDHESAAFKDVALLLTVLLEEDVLESRISLQQVEERVRDFLWAKFTSSRTPGSYDHMDSDKLSGLWSRISHLVLPIHPVQSIEEGGCYAKP</sequence>
<accession>A0A7L0VAR6</accession>
<feature type="non-terminal residue" evidence="12">
    <location>
        <position position="501"/>
    </location>
</feature>
<evidence type="ECO:0000256" key="2">
    <source>
        <dbReference type="ARBA" id="ARBA00007860"/>
    </source>
</evidence>
<dbReference type="EMBL" id="VXAX01004180">
    <property type="protein sequence ID" value="NXL76115.1"/>
    <property type="molecule type" value="Genomic_DNA"/>
</dbReference>
<feature type="compositionally biased region" description="Low complexity" evidence="10">
    <location>
        <begin position="153"/>
        <end position="163"/>
    </location>
</feature>
<dbReference type="Gene3D" id="3.40.50.12190">
    <property type="match status" value="1"/>
</dbReference>
<dbReference type="PANTHER" id="PTHR18843:SF2">
    <property type="entry name" value="TORSIN-1A-INTERACTING PROTEIN 2"/>
    <property type="match status" value="1"/>
</dbReference>
<dbReference type="OrthoDB" id="6258998at2759"/>